<dbReference type="EMBL" id="JABZGW010000007">
    <property type="protein sequence ID" value="MBF4807176.1"/>
    <property type="molecule type" value="Genomic_DNA"/>
</dbReference>
<dbReference type="Pfam" id="PF02558">
    <property type="entry name" value="ApbA"/>
    <property type="match status" value="1"/>
</dbReference>
<dbReference type="InterPro" id="IPR036291">
    <property type="entry name" value="NAD(P)-bd_dom_sf"/>
</dbReference>
<sequence length="330" mass="37979">MKVLLYGVGVIGSLTAHELCRAGNEVTVIARGRWKEVLEQQGLRIHAYSGNKEWTDYPEVLGEYDRNTYDVVFSIMQNQQQTEIVDTLACVQAKYVVLVGNNLQSEKMQQQLIDYGWNANQIIFGFQTSAGVRHEDYTEVITFGTPELTIGHVSSDVSDKEKEFFQQIFATSDMKVTFMDDMQSWYRCHVAFVLPIAYLCYLHHCNLRTCTYRDTKAYIRAGAEAYDFLKSIGTTIRPKHEDRNFSGIRGLLLTAVMWIAAKTKFGDLAASDHCRNAVTEMQFLDQEFNRLREQNPSFAMTTFDQLRNMMPTWEQLHQEYDAAENDTRAM</sequence>
<dbReference type="SUPFAM" id="SSF51735">
    <property type="entry name" value="NAD(P)-binding Rossmann-fold domains"/>
    <property type="match status" value="1"/>
</dbReference>
<name>A0A930VV80_9ACTN</name>
<organism evidence="2 3">
    <name type="scientific">Lancefieldella rimae</name>
    <dbReference type="NCBI Taxonomy" id="1383"/>
    <lineage>
        <taxon>Bacteria</taxon>
        <taxon>Bacillati</taxon>
        <taxon>Actinomycetota</taxon>
        <taxon>Coriobacteriia</taxon>
        <taxon>Coriobacteriales</taxon>
        <taxon>Atopobiaceae</taxon>
        <taxon>Lancefieldella</taxon>
    </lineage>
</organism>
<accession>A0A930VV80</accession>
<proteinExistence type="predicted"/>
<dbReference type="InterPro" id="IPR013332">
    <property type="entry name" value="KPR_N"/>
</dbReference>
<comment type="caution">
    <text evidence="2">The sequence shown here is derived from an EMBL/GenBank/DDBJ whole genome shotgun (WGS) entry which is preliminary data.</text>
</comment>
<dbReference type="AlphaFoldDB" id="A0A930VV80"/>
<protein>
    <submittedName>
        <fullName evidence="2">Ketopantoate reductase family protein</fullName>
    </submittedName>
</protein>
<dbReference type="Proteomes" id="UP000698335">
    <property type="component" value="Unassembled WGS sequence"/>
</dbReference>
<evidence type="ECO:0000259" key="1">
    <source>
        <dbReference type="Pfam" id="PF02558"/>
    </source>
</evidence>
<gene>
    <name evidence="2" type="ORF">HXK26_00520</name>
</gene>
<evidence type="ECO:0000313" key="2">
    <source>
        <dbReference type="EMBL" id="MBF4807176.1"/>
    </source>
</evidence>
<reference evidence="2" key="1">
    <citation type="submission" date="2020-04" db="EMBL/GenBank/DDBJ databases">
        <title>Deep metagenomics examines the oral microbiome during advanced dental caries in children, revealing novel taxa and co-occurrences with host molecules.</title>
        <authorList>
            <person name="Baker J.L."/>
            <person name="Morton J.T."/>
            <person name="Dinis M."/>
            <person name="Alvarez R."/>
            <person name="Tran N.C."/>
            <person name="Knight R."/>
            <person name="Edlund A."/>
        </authorList>
    </citation>
    <scope>NUCLEOTIDE SEQUENCE</scope>
    <source>
        <strain evidence="2">JCVI_38_bin.5</strain>
    </source>
</reference>
<evidence type="ECO:0000313" key="3">
    <source>
        <dbReference type="Proteomes" id="UP000698335"/>
    </source>
</evidence>
<feature type="domain" description="Ketopantoate reductase N-terminal" evidence="1">
    <location>
        <begin position="4"/>
        <end position="153"/>
    </location>
</feature>
<dbReference type="Gene3D" id="3.40.50.720">
    <property type="entry name" value="NAD(P)-binding Rossmann-like Domain"/>
    <property type="match status" value="1"/>
</dbReference>